<dbReference type="PANTHER" id="PTHR11067">
    <property type="entry name" value="INOSINE TRIPHOSPHATE PYROPHOSPHATASE/HAM1 PROTEIN"/>
    <property type="match status" value="1"/>
</dbReference>
<comment type="function">
    <text evidence="7">Pyrophosphatase that catalyzes the hydrolysis of nucleoside triphosphates to their monophosphate derivatives, with a high preference for the non-canonical purine nucleotides XTP (xanthosine triphosphate), dITP (deoxyinosine triphosphate) and ITP. Seems to function as a house-cleaning enzyme that removes non-canonical purine nucleotides from the nucleotide pool, thus preventing their incorporation into DNA/RNA and avoiding chromosomal lesions.</text>
</comment>
<dbReference type="AlphaFoldDB" id="G3D5F7"/>
<keyword evidence="4 7" id="KW-0378">Hydrolase</keyword>
<dbReference type="Gene3D" id="3.90.950.10">
    <property type="match status" value="1"/>
</dbReference>
<dbReference type="GO" id="GO:0046872">
    <property type="term" value="F:metal ion binding"/>
    <property type="evidence" value="ECO:0007669"/>
    <property type="project" value="UniProtKB-KW"/>
</dbReference>
<feature type="binding site" evidence="7">
    <location>
        <position position="44"/>
    </location>
    <ligand>
        <name>Mg(2+)</name>
        <dbReference type="ChEBI" id="CHEBI:18420"/>
    </ligand>
</feature>
<dbReference type="GO" id="GO:0036222">
    <property type="term" value="F:XTP diphosphatase activity"/>
    <property type="evidence" value="ECO:0007669"/>
    <property type="project" value="UniProtKB-UniRule"/>
</dbReference>
<name>G3D5F7_9BACT</name>
<evidence type="ECO:0000256" key="1">
    <source>
        <dbReference type="ARBA" id="ARBA00008023"/>
    </source>
</evidence>
<evidence type="ECO:0000256" key="3">
    <source>
        <dbReference type="ARBA" id="ARBA00022741"/>
    </source>
</evidence>
<comment type="catalytic activity">
    <reaction evidence="7">
        <text>ITP + H2O = IMP + diphosphate + H(+)</text>
        <dbReference type="Rhea" id="RHEA:29399"/>
        <dbReference type="ChEBI" id="CHEBI:15377"/>
        <dbReference type="ChEBI" id="CHEBI:15378"/>
        <dbReference type="ChEBI" id="CHEBI:33019"/>
        <dbReference type="ChEBI" id="CHEBI:58053"/>
        <dbReference type="ChEBI" id="CHEBI:61402"/>
        <dbReference type="EC" id="3.6.1.66"/>
    </reaction>
</comment>
<dbReference type="PANTHER" id="PTHR11067:SF9">
    <property type="entry name" value="INOSINE TRIPHOSPHATE PYROPHOSPHATASE"/>
    <property type="match status" value="1"/>
</dbReference>
<feature type="binding site" evidence="7">
    <location>
        <position position="74"/>
    </location>
    <ligand>
        <name>substrate</name>
    </ligand>
</feature>
<evidence type="ECO:0000256" key="5">
    <source>
        <dbReference type="ARBA" id="ARBA00022842"/>
    </source>
</evidence>
<dbReference type="GO" id="GO:0035870">
    <property type="term" value="F:dITP diphosphatase activity"/>
    <property type="evidence" value="ECO:0007669"/>
    <property type="project" value="UniProtKB-UniRule"/>
</dbReference>
<dbReference type="GO" id="GO:0017111">
    <property type="term" value="F:ribonucleoside triphosphate phosphatase activity"/>
    <property type="evidence" value="ECO:0007669"/>
    <property type="project" value="InterPro"/>
</dbReference>
<dbReference type="GO" id="GO:0000166">
    <property type="term" value="F:nucleotide binding"/>
    <property type="evidence" value="ECO:0007669"/>
    <property type="project" value="UniProtKB-KW"/>
</dbReference>
<sequence length="207" mass="22246">MAGVSNDWVLATHNSGKTRELQDLFAKLPVRLISAKHLELPEPEETGTTFEANAELKAIAAAQATGLVAIADDSGVAVHALGGEPGIHTARWAGEGRDFDIARRRVAARLRELGDGVSRRATYVSVLCVAWPDGRARTFRGESLGTLVWPIRGELGAGFEPMFLPDGFAVTYGEMTPEQRRRVNARAAAMRRLEEALFGPPALTAGS</sequence>
<keyword evidence="5 7" id="KW-0460">Magnesium</keyword>
<evidence type="ECO:0000256" key="4">
    <source>
        <dbReference type="ARBA" id="ARBA00022801"/>
    </source>
</evidence>
<dbReference type="SUPFAM" id="SSF52972">
    <property type="entry name" value="ITPase-like"/>
    <property type="match status" value="1"/>
</dbReference>
<dbReference type="EMBL" id="HQ191475">
    <property type="protein sequence ID" value="ADN05965.1"/>
    <property type="molecule type" value="Genomic_DNA"/>
</dbReference>
<dbReference type="GO" id="GO:0009146">
    <property type="term" value="P:purine nucleoside triphosphate catabolic process"/>
    <property type="evidence" value="ECO:0007669"/>
    <property type="project" value="UniProtKB-UniRule"/>
</dbReference>
<protein>
    <recommendedName>
        <fullName evidence="7">dITP/XTP pyrophosphatase</fullName>
        <ecNumber evidence="7">3.6.1.66</ecNumber>
    </recommendedName>
    <alternativeName>
        <fullName evidence="7">Non-canonical purine NTP pyrophosphatase</fullName>
    </alternativeName>
    <alternativeName>
        <fullName evidence="7">Non-standard purine NTP pyrophosphatase</fullName>
    </alternativeName>
    <alternativeName>
        <fullName evidence="7">Nucleoside-triphosphate diphosphatase</fullName>
    </alternativeName>
    <alternativeName>
        <fullName evidence="7">Nucleoside-triphosphate pyrophosphatase</fullName>
        <shortName evidence="7">NTPase</shortName>
    </alternativeName>
</protein>
<proteinExistence type="inferred from homology"/>
<dbReference type="GO" id="GO:0036220">
    <property type="term" value="F:ITP diphosphatase activity"/>
    <property type="evidence" value="ECO:0007669"/>
    <property type="project" value="UniProtKB-UniRule"/>
</dbReference>
<feature type="binding site" evidence="7">
    <location>
        <position position="73"/>
    </location>
    <ligand>
        <name>Mg(2+)</name>
        <dbReference type="ChEBI" id="CHEBI:18420"/>
    </ligand>
</feature>
<evidence type="ECO:0000313" key="8">
    <source>
        <dbReference type="EMBL" id="ADN05965.1"/>
    </source>
</evidence>
<keyword evidence="3 7" id="KW-0547">Nucleotide-binding</keyword>
<dbReference type="EC" id="3.6.1.66" evidence="7"/>
<comment type="catalytic activity">
    <reaction evidence="7">
        <text>dITP + H2O = dIMP + diphosphate + H(+)</text>
        <dbReference type="Rhea" id="RHEA:28342"/>
        <dbReference type="ChEBI" id="CHEBI:15377"/>
        <dbReference type="ChEBI" id="CHEBI:15378"/>
        <dbReference type="ChEBI" id="CHEBI:33019"/>
        <dbReference type="ChEBI" id="CHEBI:61194"/>
        <dbReference type="ChEBI" id="CHEBI:61382"/>
        <dbReference type="EC" id="3.6.1.66"/>
    </reaction>
</comment>
<dbReference type="InterPro" id="IPR020922">
    <property type="entry name" value="dITP/XTP_pyrophosphatase"/>
</dbReference>
<feature type="active site" description="Proton acceptor" evidence="7">
    <location>
        <position position="73"/>
    </location>
</feature>
<gene>
    <name evidence="8" type="ORF">MMCf1_120</name>
</gene>
<evidence type="ECO:0000256" key="6">
    <source>
        <dbReference type="ARBA" id="ARBA00023080"/>
    </source>
</evidence>
<dbReference type="InterPro" id="IPR029001">
    <property type="entry name" value="ITPase-like_fam"/>
</dbReference>
<evidence type="ECO:0000256" key="7">
    <source>
        <dbReference type="HAMAP-Rule" id="MF_01405"/>
    </source>
</evidence>
<organism evidence="8">
    <name type="scientific">uncultured Myxococcales bacterium</name>
    <dbReference type="NCBI Taxonomy" id="253830"/>
    <lineage>
        <taxon>Bacteria</taxon>
        <taxon>Pseudomonadati</taxon>
        <taxon>Myxococcota</taxon>
        <taxon>Myxococcia</taxon>
        <taxon>Myxococcales</taxon>
        <taxon>environmental samples</taxon>
    </lineage>
</organism>
<dbReference type="CDD" id="cd00515">
    <property type="entry name" value="HAM1"/>
    <property type="match status" value="1"/>
</dbReference>
<dbReference type="GO" id="GO:0005829">
    <property type="term" value="C:cytosol"/>
    <property type="evidence" value="ECO:0007669"/>
    <property type="project" value="TreeGrafter"/>
</dbReference>
<accession>G3D5F7</accession>
<comment type="catalytic activity">
    <reaction evidence="7">
        <text>XTP + H2O = XMP + diphosphate + H(+)</text>
        <dbReference type="Rhea" id="RHEA:28610"/>
        <dbReference type="ChEBI" id="CHEBI:15377"/>
        <dbReference type="ChEBI" id="CHEBI:15378"/>
        <dbReference type="ChEBI" id="CHEBI:33019"/>
        <dbReference type="ChEBI" id="CHEBI:57464"/>
        <dbReference type="ChEBI" id="CHEBI:61314"/>
        <dbReference type="EC" id="3.6.1.66"/>
    </reaction>
</comment>
<feature type="binding site" evidence="7">
    <location>
        <begin position="12"/>
        <end position="17"/>
    </location>
    <ligand>
        <name>substrate</name>
    </ligand>
</feature>
<evidence type="ECO:0000256" key="2">
    <source>
        <dbReference type="ARBA" id="ARBA00022723"/>
    </source>
</evidence>
<dbReference type="GO" id="GO:0009117">
    <property type="term" value="P:nucleotide metabolic process"/>
    <property type="evidence" value="ECO:0007669"/>
    <property type="project" value="UniProtKB-KW"/>
</dbReference>
<keyword evidence="2 7" id="KW-0479">Metal-binding</keyword>
<dbReference type="InterPro" id="IPR002637">
    <property type="entry name" value="RdgB/HAM1"/>
</dbReference>
<comment type="caution">
    <text evidence="7">Lacks conserved residue(s) required for the propagation of feature annotation.</text>
</comment>
<comment type="cofactor">
    <cofactor evidence="7">
        <name>Mg(2+)</name>
        <dbReference type="ChEBI" id="CHEBI:18420"/>
    </cofactor>
    <text evidence="7">Binds 1 Mg(2+) ion per subunit.</text>
</comment>
<comment type="subunit">
    <text evidence="7">Homodimer.</text>
</comment>
<comment type="similarity">
    <text evidence="1 7">Belongs to the HAM1 NTPase family.</text>
</comment>
<dbReference type="Pfam" id="PF01725">
    <property type="entry name" value="Ham1p_like"/>
    <property type="match status" value="1"/>
</dbReference>
<keyword evidence="6 7" id="KW-0546">Nucleotide metabolism</keyword>
<reference evidence="8" key="1">
    <citation type="journal article" date="2012" name="ISME J.">
        <title>Biogeography and phylogenetic diversity of a cluster of exclusively marine myxobacteria.</title>
        <authorList>
            <person name="Brinkhoff T."/>
            <person name="Fischer D."/>
            <person name="Vollmers J."/>
            <person name="Voget S."/>
            <person name="Beardsley C."/>
            <person name="Thole S."/>
            <person name="Mussmann M."/>
            <person name="Kunze B."/>
            <person name="Wagner-Dobler I."/>
            <person name="Daniel R."/>
            <person name="Simon M."/>
        </authorList>
    </citation>
    <scope>NUCLEOTIDE SEQUENCE</scope>
</reference>
<dbReference type="HAMAP" id="MF_01405">
    <property type="entry name" value="Non_canon_purine_NTPase"/>
    <property type="match status" value="1"/>
</dbReference>